<dbReference type="InterPro" id="IPR011009">
    <property type="entry name" value="Kinase-like_dom_sf"/>
</dbReference>
<dbReference type="Pfam" id="PF00069">
    <property type="entry name" value="Pkinase"/>
    <property type="match status" value="1"/>
</dbReference>
<dbReference type="SMART" id="SM00220">
    <property type="entry name" value="S_TKc"/>
    <property type="match status" value="1"/>
</dbReference>
<name>A0A835WUP9_9CHLO</name>
<evidence type="ECO:0000259" key="4">
    <source>
        <dbReference type="PROSITE" id="PS50011"/>
    </source>
</evidence>
<dbReference type="PROSITE" id="PS50011">
    <property type="entry name" value="PROTEIN_KINASE_DOM"/>
    <property type="match status" value="1"/>
</dbReference>
<dbReference type="InterPro" id="IPR050117">
    <property type="entry name" value="MAPK"/>
</dbReference>
<feature type="region of interest" description="Disordered" evidence="3">
    <location>
        <begin position="565"/>
        <end position="587"/>
    </location>
</feature>
<reference evidence="5" key="1">
    <citation type="journal article" date="2020" name="bioRxiv">
        <title>Comparative genomics of Chlamydomonas.</title>
        <authorList>
            <person name="Craig R.J."/>
            <person name="Hasan A.R."/>
            <person name="Ness R.W."/>
            <person name="Keightley P.D."/>
        </authorList>
    </citation>
    <scope>NUCLEOTIDE SEQUENCE</scope>
    <source>
        <strain evidence="5">CCAP 11/173</strain>
    </source>
</reference>
<feature type="compositionally biased region" description="Low complexity" evidence="3">
    <location>
        <begin position="1395"/>
        <end position="1450"/>
    </location>
</feature>
<feature type="compositionally biased region" description="Low complexity" evidence="3">
    <location>
        <begin position="1068"/>
        <end position="1085"/>
    </location>
</feature>
<evidence type="ECO:0000256" key="3">
    <source>
        <dbReference type="SAM" id="MobiDB-lite"/>
    </source>
</evidence>
<feature type="domain" description="Protein kinase" evidence="4">
    <location>
        <begin position="1"/>
        <end position="248"/>
    </location>
</feature>
<dbReference type="EMBL" id="JAEHOD010000001">
    <property type="protein sequence ID" value="KAG2454633.1"/>
    <property type="molecule type" value="Genomic_DNA"/>
</dbReference>
<feature type="compositionally biased region" description="Polar residues" evidence="3">
    <location>
        <begin position="956"/>
        <end position="966"/>
    </location>
</feature>
<feature type="compositionally biased region" description="Basic and acidic residues" evidence="3">
    <location>
        <begin position="706"/>
        <end position="717"/>
    </location>
</feature>
<feature type="region of interest" description="Disordered" evidence="3">
    <location>
        <begin position="1395"/>
        <end position="1460"/>
    </location>
</feature>
<dbReference type="SUPFAM" id="SSF56112">
    <property type="entry name" value="Protein kinase-like (PK-like)"/>
    <property type="match status" value="1"/>
</dbReference>
<protein>
    <recommendedName>
        <fullName evidence="4">Protein kinase domain-containing protein</fullName>
    </recommendedName>
</protein>
<dbReference type="InterPro" id="IPR000719">
    <property type="entry name" value="Prot_kinase_dom"/>
</dbReference>
<dbReference type="FunFam" id="1.10.510.10:FF:000980">
    <property type="entry name" value="Predicted protein"/>
    <property type="match status" value="1"/>
</dbReference>
<comment type="caution">
    <text evidence="5">The sequence shown here is derived from an EMBL/GenBank/DDBJ whole genome shotgun (WGS) entry which is preliminary data.</text>
</comment>
<feature type="region of interest" description="Disordered" evidence="3">
    <location>
        <begin position="952"/>
        <end position="974"/>
    </location>
</feature>
<dbReference type="Proteomes" id="UP000613740">
    <property type="component" value="Unassembled WGS sequence"/>
</dbReference>
<sequence>MRMTVREMRLLKAVRHANCVELLDAFKSTSGRVYLVFEYVPSTAYRALADSVAGCPPKTLKLIAWQMLRALTYLHDHKILHRDIKPANILMDPDTCVAKLCDFGFARWTDCGPRDVQRCTSYVVTRWYRAPEVLVSDEYGPSSDVWSFGCLMAELATRRPLFQGTSTVDQLWRIMRCCGPLTPSQTQLMCSDPRLQTLVGLMPAAPIKPLRTRLPEVEPRLLELVATCLALDPAARPTARELLRLPYFWDLPRYIAGHAQLEAWYREDQGAAAAEAEAAAATTAAAAARLKAAPLPVAAPLPRVAQPPAVDATVTAPAAALPGAVKAAPAVLGGDRLSMHNQANKPPSQQQLQQQPQVSMMMALNQAAAAAARAAKAASLKQEAVAAVAAADVLAAAQLQQEPPAATSQSYAPPAAAAAPVDDPMDVAPVASGCGSGAVVSAEQQLSSSAECGNHQEQHAAKRAQAEASTAVPAELPAPAPAPLEVPAAAISPVTAMPKSFQQLQHVLDCEDDKAAGRGRRQQQPQPQQQGCADGATAAAAAAVSQAVAAGATCAAAASAGSGCAAPSAFSGPGGGDDHQQQQQQSSDGQFLVVDLMGSTGVQTATPTAPTDGVLTGLLVTPGASGSQQPIAMSPMTDSAGGLHGAAAAVTAAAAGAAAAPAGGSGQRIPRRNPSMVLLQTQNSMMLMANEFDSATTPVGAPPPRESQDGPLPHERPGVAALTTTSGAHPQAATVGGSRTRGVRRTVTCIALGNEAQQGMGVNAGAGAGAGAAAGARAAAGGRAHARAVAMDGAAAAAAHGVSRVAARLAAAGGAGVRGATVSGGIAPHAPQAPQLAIMRPARPPQPSLLQQSQPHAQTGPHTFMSLATVHTADAPIVLPPTLMHTRSIAVYPTADGAVAPPAHSHVPGGSMTSLPAGSDTFVGGGGGGRGDMGMLLQHLSYDASAYTPPVGAAGSVSSPMPQQQDVPVGSQPAALVASDRRRRCATQYGMVAVSSGQRAHASASDFDAAAGATSSGSHRSVEGQVQQQTAGGRLFDSSASPRGTHRSLPWRGPSRLSQIGLRLDSPSGAAAAAAGSGEGSTSPPMAVSMGMGLTPTNSGPYPAAAVAVTTPSNHSAWMALSGGVVGGSGGGGMTNGGLGAHGFPTTWPAPAALVPVTSSADLNNKPTALSAAELGAASSGAPLARRSSAGASQQACDGAALLPVALTSSGPAVSSPASRLRRRTVTGDVLLVLPLSGDPVDAALVQQGGDGGVQSGQATAGTPRAGAIRGHRSVEASFTTSALGPPGSPRAAVSATAAAAVAVAAAGSGGGISVITRSSATASGLGVLMAAGGGVGSPRVLPMVAVDSVQGSHVPSRSAQAGGGSQKSMAVAAPAAASGNTGLVVVGAGYAGNGAQPQAQQQRRPQELGGQQRSLSSSGNAASAHTDAPATAPTVPPHVTGASSSSSRSSGGGGAGSGTINKLVQAFKRVVSKF</sequence>
<dbReference type="Gene3D" id="1.10.510.10">
    <property type="entry name" value="Transferase(Phosphotransferase) domain 1"/>
    <property type="match status" value="1"/>
</dbReference>
<feature type="region of interest" description="Disordered" evidence="3">
    <location>
        <begin position="694"/>
        <end position="740"/>
    </location>
</feature>
<proteinExistence type="predicted"/>
<evidence type="ECO:0000256" key="2">
    <source>
        <dbReference type="ARBA" id="ARBA00022840"/>
    </source>
</evidence>
<dbReference type="PANTHER" id="PTHR24055">
    <property type="entry name" value="MITOGEN-ACTIVATED PROTEIN KINASE"/>
    <property type="match status" value="1"/>
</dbReference>
<gene>
    <name evidence="5" type="ORF">HYH02_000474</name>
</gene>
<dbReference type="PROSITE" id="PS00108">
    <property type="entry name" value="PROTEIN_KINASE_ST"/>
    <property type="match status" value="1"/>
</dbReference>
<keyword evidence="1" id="KW-0547">Nucleotide-binding</keyword>
<keyword evidence="6" id="KW-1185">Reference proteome</keyword>
<organism evidence="5 6">
    <name type="scientific">Chlamydomonas schloesseri</name>
    <dbReference type="NCBI Taxonomy" id="2026947"/>
    <lineage>
        <taxon>Eukaryota</taxon>
        <taxon>Viridiplantae</taxon>
        <taxon>Chlorophyta</taxon>
        <taxon>core chlorophytes</taxon>
        <taxon>Chlorophyceae</taxon>
        <taxon>CS clade</taxon>
        <taxon>Chlamydomonadales</taxon>
        <taxon>Chlamydomonadaceae</taxon>
        <taxon>Chlamydomonas</taxon>
    </lineage>
</organism>
<feature type="compositionally biased region" description="Low complexity" evidence="3">
    <location>
        <begin position="346"/>
        <end position="356"/>
    </location>
</feature>
<dbReference type="Gene3D" id="3.30.200.20">
    <property type="entry name" value="Phosphorylase Kinase, domain 1"/>
    <property type="match status" value="1"/>
</dbReference>
<feature type="region of interest" description="Disordered" evidence="3">
    <location>
        <begin position="337"/>
        <end position="356"/>
    </location>
</feature>
<evidence type="ECO:0000313" key="6">
    <source>
        <dbReference type="Proteomes" id="UP000613740"/>
    </source>
</evidence>
<feature type="region of interest" description="Disordered" evidence="3">
    <location>
        <begin position="1010"/>
        <end position="1054"/>
    </location>
</feature>
<feature type="compositionally biased region" description="Low complexity" evidence="3">
    <location>
        <begin position="1010"/>
        <end position="1019"/>
    </location>
</feature>
<keyword evidence="2" id="KW-0067">ATP-binding</keyword>
<evidence type="ECO:0000256" key="1">
    <source>
        <dbReference type="ARBA" id="ARBA00022741"/>
    </source>
</evidence>
<dbReference type="InterPro" id="IPR008271">
    <property type="entry name" value="Ser/Thr_kinase_AS"/>
</dbReference>
<dbReference type="GO" id="GO:0004672">
    <property type="term" value="F:protein kinase activity"/>
    <property type="evidence" value="ECO:0007669"/>
    <property type="project" value="InterPro"/>
</dbReference>
<dbReference type="OrthoDB" id="10602632at2759"/>
<accession>A0A835WUP9</accession>
<evidence type="ECO:0000313" key="5">
    <source>
        <dbReference type="EMBL" id="KAG2454633.1"/>
    </source>
</evidence>
<dbReference type="GO" id="GO:0005524">
    <property type="term" value="F:ATP binding"/>
    <property type="evidence" value="ECO:0007669"/>
    <property type="project" value="UniProtKB-KW"/>
</dbReference>
<feature type="region of interest" description="Disordered" evidence="3">
    <location>
        <begin position="404"/>
        <end position="424"/>
    </location>
</feature>
<feature type="region of interest" description="Disordered" evidence="3">
    <location>
        <begin position="1068"/>
        <end position="1090"/>
    </location>
</feature>
<feature type="region of interest" description="Disordered" evidence="3">
    <location>
        <begin position="448"/>
        <end position="479"/>
    </location>
</feature>